<dbReference type="Proteomes" id="UP001162156">
    <property type="component" value="Unassembled WGS sequence"/>
</dbReference>
<proteinExistence type="predicted"/>
<dbReference type="AlphaFoldDB" id="A0AAV8ZHT6"/>
<dbReference type="Pfam" id="PF02194">
    <property type="entry name" value="PXA"/>
    <property type="match status" value="1"/>
</dbReference>
<reference evidence="3" key="1">
    <citation type="journal article" date="2023" name="Insect Mol. Biol.">
        <title>Genome sequencing provides insights into the evolution of gene families encoding plant cell wall-degrading enzymes in longhorned beetles.</title>
        <authorList>
            <person name="Shin N.R."/>
            <person name="Okamura Y."/>
            <person name="Kirsch R."/>
            <person name="Pauchet Y."/>
        </authorList>
    </citation>
    <scope>NUCLEOTIDE SEQUENCE</scope>
    <source>
        <strain evidence="3">RBIC_L_NR</strain>
    </source>
</reference>
<evidence type="ECO:0000313" key="3">
    <source>
        <dbReference type="EMBL" id="KAJ8963571.1"/>
    </source>
</evidence>
<feature type="region of interest" description="Disordered" evidence="1">
    <location>
        <begin position="38"/>
        <end position="83"/>
    </location>
</feature>
<evidence type="ECO:0000313" key="4">
    <source>
        <dbReference type="Proteomes" id="UP001162156"/>
    </source>
</evidence>
<evidence type="ECO:0000256" key="1">
    <source>
        <dbReference type="SAM" id="MobiDB-lite"/>
    </source>
</evidence>
<accession>A0AAV8ZHT6</accession>
<feature type="domain" description="PXA" evidence="2">
    <location>
        <begin position="1"/>
        <end position="83"/>
    </location>
</feature>
<dbReference type="EMBL" id="JANEYF010001530">
    <property type="protein sequence ID" value="KAJ8963571.1"/>
    <property type="molecule type" value="Genomic_DNA"/>
</dbReference>
<feature type="compositionally biased region" description="Basic and acidic residues" evidence="1">
    <location>
        <begin position="38"/>
        <end position="54"/>
    </location>
</feature>
<gene>
    <name evidence="3" type="ORF">NQ314_005545</name>
</gene>
<name>A0AAV8ZHT6_9CUCU</name>
<protein>
    <recommendedName>
        <fullName evidence="2">PXA domain-containing protein</fullName>
    </recommendedName>
</protein>
<comment type="caution">
    <text evidence="3">The sequence shown here is derived from an EMBL/GenBank/DDBJ whole genome shotgun (WGS) entry which is preliminary data.</text>
</comment>
<dbReference type="InterPro" id="IPR003114">
    <property type="entry name" value="Phox_assoc"/>
</dbReference>
<keyword evidence="4" id="KW-1185">Reference proteome</keyword>
<evidence type="ECO:0000259" key="2">
    <source>
        <dbReference type="PROSITE" id="PS51207"/>
    </source>
</evidence>
<sequence length="83" mass="9821">MSRVKEVDWIPYLTQRLVDDAASHLRLYKQARAKMKLQETVKEQKNSPHKDLKSPKKSIHKRNKSETDVSWYNGRTELKKGNK</sequence>
<dbReference type="PROSITE" id="PS51207">
    <property type="entry name" value="PXA"/>
    <property type="match status" value="1"/>
</dbReference>
<organism evidence="3 4">
    <name type="scientific">Rhamnusium bicolor</name>
    <dbReference type="NCBI Taxonomy" id="1586634"/>
    <lineage>
        <taxon>Eukaryota</taxon>
        <taxon>Metazoa</taxon>
        <taxon>Ecdysozoa</taxon>
        <taxon>Arthropoda</taxon>
        <taxon>Hexapoda</taxon>
        <taxon>Insecta</taxon>
        <taxon>Pterygota</taxon>
        <taxon>Neoptera</taxon>
        <taxon>Endopterygota</taxon>
        <taxon>Coleoptera</taxon>
        <taxon>Polyphaga</taxon>
        <taxon>Cucujiformia</taxon>
        <taxon>Chrysomeloidea</taxon>
        <taxon>Cerambycidae</taxon>
        <taxon>Lepturinae</taxon>
        <taxon>Rhagiini</taxon>
        <taxon>Rhamnusium</taxon>
    </lineage>
</organism>